<dbReference type="InterPro" id="IPR021327">
    <property type="entry name" value="DUF2934"/>
</dbReference>
<evidence type="ECO:0000256" key="1">
    <source>
        <dbReference type="SAM" id="MobiDB-lite"/>
    </source>
</evidence>
<keyword evidence="3" id="KW-1185">Reference proteome</keyword>
<gene>
    <name evidence="2" type="ORF">LRP29_20135</name>
</gene>
<dbReference type="Pfam" id="PF11154">
    <property type="entry name" value="DUF2934"/>
    <property type="match status" value="1"/>
</dbReference>
<accession>A0AB38T5W9</accession>
<evidence type="ECO:0000313" key="2">
    <source>
        <dbReference type="EMBL" id="UTU49798.1"/>
    </source>
</evidence>
<protein>
    <submittedName>
        <fullName evidence="2">DUF2934 domain-containing protein</fullName>
    </submittedName>
</protein>
<proteinExistence type="predicted"/>
<dbReference type="KEGG" id="mcic:A4R28_07800"/>
<feature type="compositionally biased region" description="Basic and acidic residues" evidence="1">
    <location>
        <begin position="21"/>
        <end position="35"/>
    </location>
</feature>
<sequence length="64" mass="7423">MDSREEKIKRRAYEIWEQEGRPVGREQEHWDRAVQEIEAEGSETERGPVLPDPTVAADSNSSKR</sequence>
<dbReference type="RefSeq" id="WP_013531551.1">
    <property type="nucleotide sequence ID" value="NZ_CP015062.1"/>
</dbReference>
<dbReference type="AlphaFoldDB" id="A0AB38T5W9"/>
<organism evidence="2 3">
    <name type="scientific">Mesorhizobium ciceri</name>
    <dbReference type="NCBI Taxonomy" id="39645"/>
    <lineage>
        <taxon>Bacteria</taxon>
        <taxon>Pseudomonadati</taxon>
        <taxon>Pseudomonadota</taxon>
        <taxon>Alphaproteobacteria</taxon>
        <taxon>Hyphomicrobiales</taxon>
        <taxon>Phyllobacteriaceae</taxon>
        <taxon>Mesorhizobium</taxon>
    </lineage>
</organism>
<dbReference type="EMBL" id="CP088147">
    <property type="protein sequence ID" value="UTU49798.1"/>
    <property type="molecule type" value="Genomic_DNA"/>
</dbReference>
<feature type="region of interest" description="Disordered" evidence="1">
    <location>
        <begin position="21"/>
        <end position="64"/>
    </location>
</feature>
<dbReference type="Proteomes" id="UP001060070">
    <property type="component" value="Chromosome"/>
</dbReference>
<evidence type="ECO:0000313" key="3">
    <source>
        <dbReference type="Proteomes" id="UP001060070"/>
    </source>
</evidence>
<reference evidence="2 3" key="1">
    <citation type="journal article" date="2022" name="Microbiol. Resour. Announc.">
        <title>Complete Genome Sequence of Mesorhizobium ciceri Strain R30, a Rhizobium Used as a Commercial Inoculant for Chickpea in Argentina.</title>
        <authorList>
            <person name="Foresto E."/>
            <person name="Revale S."/>
            <person name="Primo E."/>
            <person name="Nievas F."/>
            <person name="Carezzano E."/>
            <person name="Puente M."/>
            <person name="Alzari P."/>
            <person name="Mart M."/>
            <person name="Ben-Assaya M."/>
            <person name="Mornico D."/>
            <person name="Santoro M."/>
            <person name="Mart F."/>
            <person name="Giordano W."/>
            <person name="Bogino P."/>
        </authorList>
    </citation>
    <scope>NUCLEOTIDE SEQUENCE [LARGE SCALE GENOMIC DNA]</scope>
    <source>
        <strain evidence="2 3">R30</strain>
    </source>
</reference>
<name>A0AB38T5W9_9HYPH</name>